<dbReference type="InterPro" id="IPR008996">
    <property type="entry name" value="IL1/FGF"/>
</dbReference>
<accession>A0A0P7UU09</accession>
<evidence type="ECO:0000256" key="3">
    <source>
        <dbReference type="SAM" id="MobiDB-lite"/>
    </source>
</evidence>
<gene>
    <name evidence="4" type="ORF">Z043_118692</name>
</gene>
<feature type="region of interest" description="Disordered" evidence="3">
    <location>
        <begin position="1"/>
        <end position="87"/>
    </location>
</feature>
<dbReference type="EMBL" id="JARO02008171">
    <property type="protein sequence ID" value="KPP63069.1"/>
    <property type="molecule type" value="Genomic_DNA"/>
</dbReference>
<dbReference type="PANTHER" id="PTHR11486">
    <property type="entry name" value="FIBROBLAST GROWTH FACTOR"/>
    <property type="match status" value="1"/>
</dbReference>
<evidence type="ECO:0000313" key="5">
    <source>
        <dbReference type="Proteomes" id="UP000034805"/>
    </source>
</evidence>
<comment type="similarity">
    <text evidence="1 2">Belongs to the heparin-binding growth factors family.</text>
</comment>
<evidence type="ECO:0000256" key="1">
    <source>
        <dbReference type="ARBA" id="ARBA00007936"/>
    </source>
</evidence>
<proteinExistence type="inferred from homology"/>
<feature type="compositionally biased region" description="Acidic residues" evidence="3">
    <location>
        <begin position="64"/>
        <end position="75"/>
    </location>
</feature>
<dbReference type="Proteomes" id="UP000034805">
    <property type="component" value="Unassembled WGS sequence"/>
</dbReference>
<dbReference type="Pfam" id="PF00167">
    <property type="entry name" value="FGF"/>
    <property type="match status" value="1"/>
</dbReference>
<feature type="compositionally biased region" description="Basic and acidic residues" evidence="3">
    <location>
        <begin position="39"/>
        <end position="52"/>
    </location>
</feature>
<evidence type="ECO:0000313" key="4">
    <source>
        <dbReference type="EMBL" id="KPP63069.1"/>
    </source>
</evidence>
<dbReference type="SUPFAM" id="SSF50353">
    <property type="entry name" value="Cytokine"/>
    <property type="match status" value="1"/>
</dbReference>
<sequence>AACLSRPIKGRQTAAGQGGLSLAEGAAPARLTTSANPGKRSESRESEDRALEEAPNTQKVPVCAEDEEPDEEAEPSEAGGSPYALTELVPAGGSEEQLAGCAAAGLRPGLPSQSLHQACLLLVLAASATLAGFPAPGSEDEAQKALLQAPAETAHLSWDLGRRARSYNHLEGDVRLRRLYSANKFFLSIDSMGRVRGNRHGNQTDSLLEIRSVSMGVVVIRSVSTGLYLAMSKKGALYGSFRERIEENGYNTYAALRWRRGDRPMFVSLGGRGRPRGGHRTRRKHRSAHFLPMLPT</sequence>
<comment type="caution">
    <text evidence="4">The sequence shown here is derived from an EMBL/GenBank/DDBJ whole genome shotgun (WGS) entry which is preliminary data.</text>
</comment>
<dbReference type="InterPro" id="IPR002209">
    <property type="entry name" value="Fibroblast_GF_fam"/>
</dbReference>
<evidence type="ECO:0000256" key="2">
    <source>
        <dbReference type="RuleBase" id="RU049442"/>
    </source>
</evidence>
<dbReference type="PRINTS" id="PR00262">
    <property type="entry name" value="IL1HBGF"/>
</dbReference>
<dbReference type="STRING" id="113540.ENSSFOP00015015905"/>
<dbReference type="Gene3D" id="2.80.10.50">
    <property type="match status" value="1"/>
</dbReference>
<name>A0A0P7UU09_SCLFO</name>
<dbReference type="AlphaFoldDB" id="A0A0P7UU09"/>
<dbReference type="GO" id="GO:0008083">
    <property type="term" value="F:growth factor activity"/>
    <property type="evidence" value="ECO:0007669"/>
    <property type="project" value="InterPro"/>
</dbReference>
<protein>
    <recommendedName>
        <fullName evidence="2">Fibroblast growth factor</fullName>
        <shortName evidence="2">FGF</shortName>
    </recommendedName>
</protein>
<dbReference type="PRINTS" id="PR00263">
    <property type="entry name" value="HBGFFGF"/>
</dbReference>
<reference evidence="4 5" key="1">
    <citation type="submission" date="2015-08" db="EMBL/GenBank/DDBJ databases">
        <title>The genome of the Asian arowana (Scleropages formosus).</title>
        <authorList>
            <person name="Tan M.H."/>
            <person name="Gan H.M."/>
            <person name="Croft L.J."/>
            <person name="Austin C.M."/>
        </authorList>
    </citation>
    <scope>NUCLEOTIDE SEQUENCE [LARGE SCALE GENOMIC DNA]</scope>
    <source>
        <strain evidence="4">Aro1</strain>
    </source>
</reference>
<feature type="non-terminal residue" evidence="4">
    <location>
        <position position="1"/>
    </location>
</feature>
<dbReference type="SMART" id="SM00442">
    <property type="entry name" value="FGF"/>
    <property type="match status" value="1"/>
</dbReference>
<organism evidence="4 5">
    <name type="scientific">Scleropages formosus</name>
    <name type="common">Asian bonytongue</name>
    <name type="synonym">Osteoglossum formosum</name>
    <dbReference type="NCBI Taxonomy" id="113540"/>
    <lineage>
        <taxon>Eukaryota</taxon>
        <taxon>Metazoa</taxon>
        <taxon>Chordata</taxon>
        <taxon>Craniata</taxon>
        <taxon>Vertebrata</taxon>
        <taxon>Euteleostomi</taxon>
        <taxon>Actinopterygii</taxon>
        <taxon>Neopterygii</taxon>
        <taxon>Teleostei</taxon>
        <taxon>Osteoglossocephala</taxon>
        <taxon>Osteoglossomorpha</taxon>
        <taxon>Osteoglossiformes</taxon>
        <taxon>Osteoglossidae</taxon>
        <taxon>Scleropages</taxon>
    </lineage>
</organism>